<dbReference type="SUPFAM" id="SSF48403">
    <property type="entry name" value="Ankyrin repeat"/>
    <property type="match status" value="1"/>
</dbReference>
<feature type="region of interest" description="Disordered" evidence="4">
    <location>
        <begin position="119"/>
        <end position="147"/>
    </location>
</feature>
<evidence type="ECO:0000256" key="1">
    <source>
        <dbReference type="ARBA" id="ARBA00022737"/>
    </source>
</evidence>
<dbReference type="AlphaFoldDB" id="A0A836CK47"/>
<evidence type="ECO:0000256" key="3">
    <source>
        <dbReference type="PROSITE-ProRule" id="PRU00023"/>
    </source>
</evidence>
<feature type="repeat" description="ANK" evidence="3">
    <location>
        <begin position="1"/>
        <end position="31"/>
    </location>
</feature>
<proteinExistence type="predicted"/>
<organism evidence="5 6">
    <name type="scientific">Tribonema minus</name>
    <dbReference type="NCBI Taxonomy" id="303371"/>
    <lineage>
        <taxon>Eukaryota</taxon>
        <taxon>Sar</taxon>
        <taxon>Stramenopiles</taxon>
        <taxon>Ochrophyta</taxon>
        <taxon>PX clade</taxon>
        <taxon>Xanthophyceae</taxon>
        <taxon>Tribonematales</taxon>
        <taxon>Tribonemataceae</taxon>
        <taxon>Tribonema</taxon>
    </lineage>
</organism>
<dbReference type="InterPro" id="IPR036770">
    <property type="entry name" value="Ankyrin_rpt-contain_sf"/>
</dbReference>
<dbReference type="SMART" id="SM00248">
    <property type="entry name" value="ANK"/>
    <property type="match status" value="3"/>
</dbReference>
<feature type="compositionally biased region" description="Acidic residues" evidence="4">
    <location>
        <begin position="136"/>
        <end position="147"/>
    </location>
</feature>
<dbReference type="OrthoDB" id="47198at2759"/>
<reference evidence="5" key="1">
    <citation type="submission" date="2021-02" db="EMBL/GenBank/DDBJ databases">
        <title>First Annotated Genome of the Yellow-green Alga Tribonema minus.</title>
        <authorList>
            <person name="Mahan K.M."/>
        </authorList>
    </citation>
    <scope>NUCLEOTIDE SEQUENCE</scope>
    <source>
        <strain evidence="5">UTEX B ZZ1240</strain>
    </source>
</reference>
<dbReference type="Pfam" id="PF13857">
    <property type="entry name" value="Ank_5"/>
    <property type="match status" value="1"/>
</dbReference>
<sequence length="147" mass="15428">MSNIWIAAGDGNLERVQHLVEQGQSVNAADDMGYTPMHAAASYGHADVMTWLLARGADVNIRDSDGDTPLHHCDTAAAARFLLERGADAAAVNAEGMTPAMVAADDDNEELCALYGVAPQPQDENTLPLGTHAEGGSDDDEAENDPP</sequence>
<name>A0A836CK47_9STRA</name>
<dbReference type="PANTHER" id="PTHR24171">
    <property type="entry name" value="ANKYRIN REPEAT DOMAIN-CONTAINING PROTEIN 39-RELATED"/>
    <property type="match status" value="1"/>
</dbReference>
<gene>
    <name evidence="5" type="ORF">JKP88DRAFT_218018</name>
</gene>
<keyword evidence="6" id="KW-1185">Reference proteome</keyword>
<dbReference type="EMBL" id="JAFCMP010000057">
    <property type="protein sequence ID" value="KAG5189132.1"/>
    <property type="molecule type" value="Genomic_DNA"/>
</dbReference>
<keyword evidence="1" id="KW-0677">Repeat</keyword>
<evidence type="ECO:0000313" key="6">
    <source>
        <dbReference type="Proteomes" id="UP000664859"/>
    </source>
</evidence>
<evidence type="ECO:0000256" key="2">
    <source>
        <dbReference type="ARBA" id="ARBA00023043"/>
    </source>
</evidence>
<dbReference type="PROSITE" id="PS50297">
    <property type="entry name" value="ANK_REP_REGION"/>
    <property type="match status" value="1"/>
</dbReference>
<keyword evidence="2 3" id="KW-0040">ANK repeat</keyword>
<dbReference type="PANTHER" id="PTHR24171:SF9">
    <property type="entry name" value="ANKYRIN REPEAT DOMAIN-CONTAINING PROTEIN 39"/>
    <property type="match status" value="1"/>
</dbReference>
<accession>A0A836CK47</accession>
<protein>
    <submittedName>
        <fullName evidence="5">Ankyrin repeat-containing domain protein</fullName>
    </submittedName>
</protein>
<dbReference type="Gene3D" id="1.25.40.20">
    <property type="entry name" value="Ankyrin repeat-containing domain"/>
    <property type="match status" value="1"/>
</dbReference>
<evidence type="ECO:0000256" key="4">
    <source>
        <dbReference type="SAM" id="MobiDB-lite"/>
    </source>
</evidence>
<dbReference type="PROSITE" id="PS50088">
    <property type="entry name" value="ANK_REPEAT"/>
    <property type="match status" value="2"/>
</dbReference>
<comment type="caution">
    <text evidence="5">The sequence shown here is derived from an EMBL/GenBank/DDBJ whole genome shotgun (WGS) entry which is preliminary data.</text>
</comment>
<dbReference type="Proteomes" id="UP000664859">
    <property type="component" value="Unassembled WGS sequence"/>
</dbReference>
<feature type="repeat" description="ANK" evidence="3">
    <location>
        <begin position="32"/>
        <end position="64"/>
    </location>
</feature>
<dbReference type="InterPro" id="IPR002110">
    <property type="entry name" value="Ankyrin_rpt"/>
</dbReference>
<dbReference type="PRINTS" id="PR01415">
    <property type="entry name" value="ANKYRIN"/>
</dbReference>
<evidence type="ECO:0000313" key="5">
    <source>
        <dbReference type="EMBL" id="KAG5189132.1"/>
    </source>
</evidence>